<proteinExistence type="predicted"/>
<gene>
    <name evidence="1" type="ORF">PG986_003598</name>
</gene>
<protein>
    <submittedName>
        <fullName evidence="1">Uncharacterized protein</fullName>
    </submittedName>
</protein>
<dbReference type="EMBL" id="JAQQWE010000002">
    <property type="protein sequence ID" value="KAK7962773.1"/>
    <property type="molecule type" value="Genomic_DNA"/>
</dbReference>
<dbReference type="Proteomes" id="UP001391051">
    <property type="component" value="Unassembled WGS sequence"/>
</dbReference>
<comment type="caution">
    <text evidence="1">The sequence shown here is derived from an EMBL/GenBank/DDBJ whole genome shotgun (WGS) entry which is preliminary data.</text>
</comment>
<evidence type="ECO:0000313" key="2">
    <source>
        <dbReference type="Proteomes" id="UP001391051"/>
    </source>
</evidence>
<organism evidence="1 2">
    <name type="scientific">Apiospora aurea</name>
    <dbReference type="NCBI Taxonomy" id="335848"/>
    <lineage>
        <taxon>Eukaryota</taxon>
        <taxon>Fungi</taxon>
        <taxon>Dikarya</taxon>
        <taxon>Ascomycota</taxon>
        <taxon>Pezizomycotina</taxon>
        <taxon>Sordariomycetes</taxon>
        <taxon>Xylariomycetidae</taxon>
        <taxon>Amphisphaeriales</taxon>
        <taxon>Apiosporaceae</taxon>
        <taxon>Apiospora</taxon>
    </lineage>
</organism>
<accession>A0ABR1QSI8</accession>
<keyword evidence="2" id="KW-1185">Reference proteome</keyword>
<name>A0ABR1QSI8_9PEZI</name>
<sequence>MFMFRPDEEVWKQWKQWKQQQQQQQQYGTVQLAVGLLGGLGSLAAAEWVQPGSVPNTKYRVPVEPHTDQPAAPHLAVTFQYYGIDIVRPRHVTSHPR</sequence>
<evidence type="ECO:0000313" key="1">
    <source>
        <dbReference type="EMBL" id="KAK7962773.1"/>
    </source>
</evidence>
<reference evidence="1 2" key="1">
    <citation type="submission" date="2023-01" db="EMBL/GenBank/DDBJ databases">
        <title>Analysis of 21 Apiospora genomes using comparative genomics revels a genus with tremendous synthesis potential of carbohydrate active enzymes and secondary metabolites.</title>
        <authorList>
            <person name="Sorensen T."/>
        </authorList>
    </citation>
    <scope>NUCLEOTIDE SEQUENCE [LARGE SCALE GENOMIC DNA]</scope>
    <source>
        <strain evidence="1 2">CBS 24483</strain>
    </source>
</reference>
<dbReference type="GeneID" id="92072882"/>
<dbReference type="RefSeq" id="XP_066704884.1">
    <property type="nucleotide sequence ID" value="XM_066839820.1"/>
</dbReference>